<evidence type="ECO:0000256" key="1">
    <source>
        <dbReference type="ARBA" id="ARBA00015313"/>
    </source>
</evidence>
<dbReference type="PROSITE" id="PS50846">
    <property type="entry name" value="HMA_2"/>
    <property type="match status" value="1"/>
</dbReference>
<evidence type="ECO:0000313" key="5">
    <source>
        <dbReference type="EMBL" id="GIO25868.1"/>
    </source>
</evidence>
<dbReference type="AlphaFoldDB" id="A0A919X6P3"/>
<dbReference type="InterPro" id="IPR036163">
    <property type="entry name" value="HMA_dom_sf"/>
</dbReference>
<dbReference type="SUPFAM" id="SSF55008">
    <property type="entry name" value="HMA, heavy metal-associated domain"/>
    <property type="match status" value="1"/>
</dbReference>
<dbReference type="Pfam" id="PF00403">
    <property type="entry name" value="HMA"/>
    <property type="match status" value="1"/>
</dbReference>
<dbReference type="PROSITE" id="PS01047">
    <property type="entry name" value="HMA_1"/>
    <property type="match status" value="1"/>
</dbReference>
<evidence type="ECO:0000256" key="3">
    <source>
        <dbReference type="ARBA" id="ARBA00023008"/>
    </source>
</evidence>
<keyword evidence="3" id="KW-0186">Copper</keyword>
<dbReference type="PRINTS" id="PR00946">
    <property type="entry name" value="HGSCAVENGER"/>
</dbReference>
<proteinExistence type="predicted"/>
<dbReference type="Gene3D" id="3.30.70.100">
    <property type="match status" value="1"/>
</dbReference>
<dbReference type="PANTHER" id="PTHR46594:SF4">
    <property type="entry name" value="P-TYPE CATION-TRANSPORTING ATPASE"/>
    <property type="match status" value="1"/>
</dbReference>
<comment type="caution">
    <text evidence="5">The sequence shown here is derived from an EMBL/GenBank/DDBJ whole genome shotgun (WGS) entry which is preliminary data.</text>
</comment>
<reference evidence="5" key="1">
    <citation type="submission" date="2021-03" db="EMBL/GenBank/DDBJ databases">
        <title>Antimicrobial resistance genes in bacteria isolated from Japanese honey, and their potential for conferring macrolide and lincosamide resistance in the American foulbrood pathogen Paenibacillus larvae.</title>
        <authorList>
            <person name="Okamoto M."/>
            <person name="Kumagai M."/>
            <person name="Kanamori H."/>
            <person name="Takamatsu D."/>
        </authorList>
    </citation>
    <scope>NUCLEOTIDE SEQUENCE</scope>
    <source>
        <strain evidence="5">J43TS3</strain>
    </source>
</reference>
<evidence type="ECO:0000313" key="6">
    <source>
        <dbReference type="Proteomes" id="UP000676917"/>
    </source>
</evidence>
<dbReference type="GO" id="GO:0046872">
    <property type="term" value="F:metal ion binding"/>
    <property type="evidence" value="ECO:0007669"/>
    <property type="project" value="UniProtKB-KW"/>
</dbReference>
<dbReference type="PANTHER" id="PTHR46594">
    <property type="entry name" value="P-TYPE CATION-TRANSPORTING ATPASE"/>
    <property type="match status" value="1"/>
</dbReference>
<evidence type="ECO:0000256" key="2">
    <source>
        <dbReference type="ARBA" id="ARBA00022723"/>
    </source>
</evidence>
<sequence>MEQTISLEIKGMHCPNCPAKIERSLTKLDGVSKVEVYYEEENGFVTFDPSKVDVVHIINRISKLGFDATTKVTNQA</sequence>
<dbReference type="InterPro" id="IPR017969">
    <property type="entry name" value="Heavy-metal-associated_CS"/>
</dbReference>
<evidence type="ECO:0000259" key="4">
    <source>
        <dbReference type="PROSITE" id="PS50846"/>
    </source>
</evidence>
<keyword evidence="6" id="KW-1185">Reference proteome</keyword>
<protein>
    <recommendedName>
        <fullName evidence="1">Copper chaperone CopZ</fullName>
    </recommendedName>
</protein>
<accession>A0A919X6P3</accession>
<dbReference type="FunFam" id="3.30.70.100:FF:000005">
    <property type="entry name" value="Copper-exporting P-type ATPase A"/>
    <property type="match status" value="1"/>
</dbReference>
<gene>
    <name evidence="5" type="primary">merP</name>
    <name evidence="5" type="ORF">J43TS3_04790</name>
</gene>
<name>A0A919X6P3_9BACI</name>
<dbReference type="EMBL" id="BORP01000001">
    <property type="protein sequence ID" value="GIO25868.1"/>
    <property type="molecule type" value="Genomic_DNA"/>
</dbReference>
<dbReference type="Proteomes" id="UP000676917">
    <property type="component" value="Unassembled WGS sequence"/>
</dbReference>
<keyword evidence="2" id="KW-0479">Metal-binding</keyword>
<dbReference type="CDD" id="cd00371">
    <property type="entry name" value="HMA"/>
    <property type="match status" value="1"/>
</dbReference>
<feature type="domain" description="HMA" evidence="4">
    <location>
        <begin position="3"/>
        <end position="69"/>
    </location>
</feature>
<dbReference type="InterPro" id="IPR006121">
    <property type="entry name" value="HMA_dom"/>
</dbReference>
<organism evidence="5 6">
    <name type="scientific">Ornithinibacillus bavariensis</name>
    <dbReference type="NCBI Taxonomy" id="545502"/>
    <lineage>
        <taxon>Bacteria</taxon>
        <taxon>Bacillati</taxon>
        <taxon>Bacillota</taxon>
        <taxon>Bacilli</taxon>
        <taxon>Bacillales</taxon>
        <taxon>Bacillaceae</taxon>
        <taxon>Ornithinibacillus</taxon>
    </lineage>
</organism>
<dbReference type="RefSeq" id="WP_212919376.1">
    <property type="nucleotide sequence ID" value="NZ_BORP01000001.1"/>
</dbReference>
<dbReference type="InterPro" id="IPR001802">
    <property type="entry name" value="MerP/CopZ"/>
</dbReference>